<feature type="domain" description="SCP" evidence="2">
    <location>
        <begin position="52"/>
        <end position="161"/>
    </location>
</feature>
<dbReference type="Gene3D" id="3.40.33.10">
    <property type="entry name" value="CAP"/>
    <property type="match status" value="1"/>
</dbReference>
<keyword evidence="1" id="KW-0732">Signal</keyword>
<keyword evidence="4" id="KW-1185">Reference proteome</keyword>
<gene>
    <name evidence="3" type="ORF">K6T82_02800</name>
</gene>
<protein>
    <submittedName>
        <fullName evidence="3">CAP domain-containing protein</fullName>
    </submittedName>
</protein>
<feature type="chain" id="PRO_5040770878" evidence="1">
    <location>
        <begin position="23"/>
        <end position="167"/>
    </location>
</feature>
<dbReference type="PANTHER" id="PTHR31157:SF1">
    <property type="entry name" value="SCP DOMAIN-CONTAINING PROTEIN"/>
    <property type="match status" value="1"/>
</dbReference>
<evidence type="ECO:0000259" key="2">
    <source>
        <dbReference type="Pfam" id="PF00188"/>
    </source>
</evidence>
<dbReference type="CDD" id="cd05379">
    <property type="entry name" value="CAP_bacterial"/>
    <property type="match status" value="1"/>
</dbReference>
<dbReference type="RefSeq" id="WP_223704488.1">
    <property type="nucleotide sequence ID" value="NZ_JAINUY010000001.1"/>
</dbReference>
<dbReference type="InterPro" id="IPR035940">
    <property type="entry name" value="CAP_sf"/>
</dbReference>
<proteinExistence type="predicted"/>
<dbReference type="PANTHER" id="PTHR31157">
    <property type="entry name" value="SCP DOMAIN-CONTAINING PROTEIN"/>
    <property type="match status" value="1"/>
</dbReference>
<evidence type="ECO:0000313" key="3">
    <source>
        <dbReference type="EMBL" id="MBZ4033677.1"/>
    </source>
</evidence>
<name>A0A9X1H7R1_9FLAO</name>
<dbReference type="SUPFAM" id="SSF55797">
    <property type="entry name" value="PR-1-like"/>
    <property type="match status" value="1"/>
</dbReference>
<dbReference type="Proteomes" id="UP001139366">
    <property type="component" value="Unassembled WGS sequence"/>
</dbReference>
<dbReference type="AlphaFoldDB" id="A0A9X1H7R1"/>
<reference evidence="3 4" key="1">
    <citation type="journal article" date="2023" name="Antonie Van Leeuwenhoek">
        <title>Flavobacterium potami sp. nov., a multi-metal resistance genes harbouring bacterium isolated from shallow river silt.</title>
        <authorList>
            <person name="Li S."/>
            <person name="Mao S."/>
            <person name="Mu W."/>
            <person name="Guo B."/>
            <person name="Li C."/>
            <person name="Zhu Q."/>
            <person name="Hou X."/>
            <person name="Zhao Y."/>
            <person name="Wei S."/>
            <person name="Liu H."/>
            <person name="Liu A."/>
        </authorList>
    </citation>
    <scope>NUCLEOTIDE SEQUENCE [LARGE SCALE GENOMIC DNA]</scope>
    <source>
        <strain evidence="3 4">17A</strain>
    </source>
</reference>
<comment type="caution">
    <text evidence="3">The sequence shown here is derived from an EMBL/GenBank/DDBJ whole genome shotgun (WGS) entry which is preliminary data.</text>
</comment>
<accession>A0A9X1H7R1</accession>
<sequence length="167" mass="18776">MKKIKRIMLFIAIVIAMNSCTADTVEGSVDKSPTEALVTNYSYNDSELQTMKLINDYRLSVGLNALEKVNHISYKCEEHNVYMIDNNVVNHNDFVERSQNITSVLGAKKVGENVAYNYKTPEAALRAWLESPGHKQNIEGDYTHFGISVTTDAATGKKYYTNIFAKL</sequence>
<evidence type="ECO:0000256" key="1">
    <source>
        <dbReference type="SAM" id="SignalP"/>
    </source>
</evidence>
<dbReference type="Pfam" id="PF00188">
    <property type="entry name" value="CAP"/>
    <property type="match status" value="1"/>
</dbReference>
<feature type="signal peptide" evidence="1">
    <location>
        <begin position="1"/>
        <end position="22"/>
    </location>
</feature>
<dbReference type="InterPro" id="IPR014044">
    <property type="entry name" value="CAP_dom"/>
</dbReference>
<organism evidence="3 4">
    <name type="scientific">Flavobacterium potami</name>
    <dbReference type="NCBI Taxonomy" id="2872310"/>
    <lineage>
        <taxon>Bacteria</taxon>
        <taxon>Pseudomonadati</taxon>
        <taxon>Bacteroidota</taxon>
        <taxon>Flavobacteriia</taxon>
        <taxon>Flavobacteriales</taxon>
        <taxon>Flavobacteriaceae</taxon>
        <taxon>Flavobacterium</taxon>
    </lineage>
</organism>
<dbReference type="EMBL" id="JAINUY010000001">
    <property type="protein sequence ID" value="MBZ4033677.1"/>
    <property type="molecule type" value="Genomic_DNA"/>
</dbReference>
<evidence type="ECO:0000313" key="4">
    <source>
        <dbReference type="Proteomes" id="UP001139366"/>
    </source>
</evidence>